<name>Q9G4E0_9STRA</name>
<dbReference type="GO" id="GO:0005840">
    <property type="term" value="C:ribosome"/>
    <property type="evidence" value="ECO:0007669"/>
    <property type="project" value="UniProtKB-KW"/>
</dbReference>
<keyword evidence="1" id="KW-0694">RNA-binding</keyword>
<dbReference type="CDD" id="cd00165">
    <property type="entry name" value="S4"/>
    <property type="match status" value="1"/>
</dbReference>
<protein>
    <submittedName>
        <fullName evidence="2">Ribosomal protein S4</fullName>
    </submittedName>
</protein>
<dbReference type="GO" id="GO:0003723">
    <property type="term" value="F:RNA binding"/>
    <property type="evidence" value="ECO:0007669"/>
    <property type="project" value="UniProtKB-KW"/>
</dbReference>
<gene>
    <name evidence="2" type="primary">rps4</name>
</gene>
<proteinExistence type="predicted"/>
<dbReference type="PROSITE" id="PS50889">
    <property type="entry name" value="S4"/>
    <property type="match status" value="1"/>
</dbReference>
<dbReference type="AlphaFoldDB" id="Q9G4E0"/>
<evidence type="ECO:0000256" key="1">
    <source>
        <dbReference type="PROSITE-ProRule" id="PRU00182"/>
    </source>
</evidence>
<keyword evidence="2" id="KW-0689">Ribosomal protein</keyword>
<sequence>MLPLYKHINHHKANLFRDNQFSIYVLKRLHKERWKSFSFAKENKSIRLIKISYYFKKRHLENRRLFLSLAGFRDSSLLFYLKKSGFSRTWKESKFLIQTKRVFVNDRLVTCLNYTLLPGDIVCLLSPRPIDFSTQVKSTLTNSVEINFTLKTFVFV</sequence>
<evidence type="ECO:0000313" key="2">
    <source>
        <dbReference type="EMBL" id="AAG23660.1"/>
    </source>
</evidence>
<geneLocation type="mitochondrion" evidence="2"/>
<organism evidence="2">
    <name type="scientific">Thraustochytrium aureum</name>
    <dbReference type="NCBI Taxonomy" id="42467"/>
    <lineage>
        <taxon>Eukaryota</taxon>
        <taxon>Sar</taxon>
        <taxon>Stramenopiles</taxon>
        <taxon>Bigyra</taxon>
        <taxon>Labyrinthulomycetes</taxon>
        <taxon>Thraustochytrida</taxon>
        <taxon>Thraustochytriidae</taxon>
        <taxon>Thraustochytrium</taxon>
    </lineage>
</organism>
<keyword evidence="2" id="KW-0687">Ribonucleoprotein</keyword>
<reference evidence="2" key="1">
    <citation type="submission" date="2000-12" db="EMBL/GenBank/DDBJ databases">
        <title>Phylogenetic relationships of stramenopile algae, based on complete mitochondrial genome sequences.</title>
        <authorList>
            <person name="Burger G."/>
            <person name="Lang B.F."/>
            <person name="Gray W.M.M.W."/>
        </authorList>
    </citation>
    <scope>NUCLEOTIDE SEQUENCE</scope>
</reference>
<dbReference type="EMBL" id="AF288091">
    <property type="protein sequence ID" value="AAG23660.1"/>
    <property type="molecule type" value="Genomic_DNA"/>
</dbReference>
<keyword evidence="2" id="KW-0496">Mitochondrion</keyword>
<accession>Q9G4E0</accession>
<dbReference type="SUPFAM" id="SSF55174">
    <property type="entry name" value="Alpha-L RNA-binding motif"/>
    <property type="match status" value="1"/>
</dbReference>